<dbReference type="Proteomes" id="UP000195273">
    <property type="component" value="Chromosome"/>
</dbReference>
<keyword evidence="1" id="KW-0472">Membrane</keyword>
<dbReference type="KEGG" id="lvs:LOKVESSMR4R_00491"/>
<dbReference type="EMBL" id="CP021431">
    <property type="protein sequence ID" value="ART99829.1"/>
    <property type="molecule type" value="Genomic_DNA"/>
</dbReference>
<keyword evidence="3" id="KW-1185">Reference proteome</keyword>
<dbReference type="AlphaFoldDB" id="A0A1Y0E8U6"/>
<reference evidence="2 3" key="1">
    <citation type="submission" date="2017-05" db="EMBL/GenBank/DDBJ databases">
        <title>Genome Sequence of Loktanella vestfoldensis Strain SMR4r Isolated from a Culture of the Diatom Skeletonema marinoi.</title>
        <authorList>
            <person name="Topel M."/>
            <person name="Pinder M.I.M."/>
            <person name="Johansson O.N."/>
            <person name="Kourtchenko O."/>
            <person name="Godhe A."/>
            <person name="Clarke A.K."/>
        </authorList>
    </citation>
    <scope>NUCLEOTIDE SEQUENCE [LARGE SCALE GENOMIC DNA]</scope>
    <source>
        <strain evidence="2 3">SMR4r</strain>
    </source>
</reference>
<keyword evidence="1" id="KW-1133">Transmembrane helix</keyword>
<organism evidence="2 3">
    <name type="scientific">Yoonia vestfoldensis</name>
    <dbReference type="NCBI Taxonomy" id="245188"/>
    <lineage>
        <taxon>Bacteria</taxon>
        <taxon>Pseudomonadati</taxon>
        <taxon>Pseudomonadota</taxon>
        <taxon>Alphaproteobacteria</taxon>
        <taxon>Rhodobacterales</taxon>
        <taxon>Paracoccaceae</taxon>
        <taxon>Yoonia</taxon>
    </lineage>
</organism>
<name>A0A1Y0E8U6_9RHOB</name>
<accession>A0A1Y0E8U6</accession>
<feature type="transmembrane region" description="Helical" evidence="1">
    <location>
        <begin position="37"/>
        <end position="58"/>
    </location>
</feature>
<protein>
    <submittedName>
        <fullName evidence="2">Uncharacterized protein</fullName>
    </submittedName>
</protein>
<evidence type="ECO:0000313" key="2">
    <source>
        <dbReference type="EMBL" id="ART99829.1"/>
    </source>
</evidence>
<evidence type="ECO:0000256" key="1">
    <source>
        <dbReference type="SAM" id="Phobius"/>
    </source>
</evidence>
<proteinExistence type="predicted"/>
<keyword evidence="1" id="KW-0812">Transmembrane</keyword>
<evidence type="ECO:0000313" key="3">
    <source>
        <dbReference type="Proteomes" id="UP000195273"/>
    </source>
</evidence>
<gene>
    <name evidence="2" type="ORF">LOKVESSMR4R_00491</name>
</gene>
<sequence>MGRRPRDHAEYPLAPSDQNAGFLRLTIINLMEMTMHYLPHGFAVFLGGTCLATILTSAQLW</sequence>